<dbReference type="Proteomes" id="UP001652740">
    <property type="component" value="Unplaced"/>
</dbReference>
<gene>
    <name evidence="3" type="primary">LOC113521812</name>
</gene>
<name>A0ABM3MWU3_GALME</name>
<accession>A0ABM3MWU3</accession>
<proteinExistence type="predicted"/>
<organism evidence="2 3">
    <name type="scientific">Galleria mellonella</name>
    <name type="common">Greater wax moth</name>
    <dbReference type="NCBI Taxonomy" id="7137"/>
    <lineage>
        <taxon>Eukaryota</taxon>
        <taxon>Metazoa</taxon>
        <taxon>Ecdysozoa</taxon>
        <taxon>Arthropoda</taxon>
        <taxon>Hexapoda</taxon>
        <taxon>Insecta</taxon>
        <taxon>Pterygota</taxon>
        <taxon>Neoptera</taxon>
        <taxon>Endopterygota</taxon>
        <taxon>Lepidoptera</taxon>
        <taxon>Glossata</taxon>
        <taxon>Ditrysia</taxon>
        <taxon>Pyraloidea</taxon>
        <taxon>Pyralidae</taxon>
        <taxon>Galleriinae</taxon>
        <taxon>Galleria</taxon>
    </lineage>
</organism>
<keyword evidence="1" id="KW-0732">Signal</keyword>
<sequence>MKFLAVFVAVLAVAAGARHRWTLGELSEALQNPTTNPSLLPALTQGLNAYMEAIFSGLDYEYIYIGTAAIDLSSWSLQELSTAIENPETNPALVPYLKDALNALMEGLYSGSAQPTYAVVIPARDLSYWRLNELSNALLSPELSHDVAPYLIEGLNTLMAANFAGIDATSIVLAIPLDALPTEASASLPEAVVELTPVKALAAKLLNSKAETMKFLAVFVAVLAVAAGARHRWTLGELSEALQNPTTNPSLLPALTQGLNAYMEAIFSGLDYEYIYIGTAAIDLSSWSLQELSTAIENPETDPALVPYLKDALNALMEGLYTGSPQPAYSVVIPARDLSYWRLNELSNALSSPELSHDVAPYLIEGLNTLMAANFAGIDATSIVLAIPLDTLPTEASVSLPEAVVELAPVKAKLAASLKSLSTPSSTSKVLLNEINN</sequence>
<feature type="signal peptide" evidence="1">
    <location>
        <begin position="1"/>
        <end position="16"/>
    </location>
</feature>
<feature type="chain" id="PRO_5045155616" evidence="1">
    <location>
        <begin position="17"/>
        <end position="437"/>
    </location>
</feature>
<keyword evidence="2" id="KW-1185">Reference proteome</keyword>
<reference evidence="3" key="1">
    <citation type="submission" date="2025-08" db="UniProtKB">
        <authorList>
            <consortium name="RefSeq"/>
        </authorList>
    </citation>
    <scope>IDENTIFICATION</scope>
    <source>
        <tissue evidence="3">Whole larvae</tissue>
    </source>
</reference>
<evidence type="ECO:0000313" key="2">
    <source>
        <dbReference type="Proteomes" id="UP001652740"/>
    </source>
</evidence>
<dbReference type="RefSeq" id="XP_052755680.1">
    <property type="nucleotide sequence ID" value="XM_052899720.1"/>
</dbReference>
<protein>
    <submittedName>
        <fullName evidence="3">Uncharacterized protein LOC113521812</fullName>
    </submittedName>
</protein>
<evidence type="ECO:0000256" key="1">
    <source>
        <dbReference type="SAM" id="SignalP"/>
    </source>
</evidence>
<dbReference type="GeneID" id="113521812"/>
<evidence type="ECO:0000313" key="3">
    <source>
        <dbReference type="RefSeq" id="XP_052755680.1"/>
    </source>
</evidence>